<accession>A0A0D0DLL3</accession>
<evidence type="ECO:0000313" key="1">
    <source>
        <dbReference type="EMBL" id="KIK99502.1"/>
    </source>
</evidence>
<dbReference type="Proteomes" id="UP000054538">
    <property type="component" value="Unassembled WGS sequence"/>
</dbReference>
<sequence length="90" mass="9727">MASASFTSTARSFPFLELFFRSRIGAAELLPFEGSGSLLAKEIWAGSRGMFDASAEVETITLDVDEDGSDGAFSFNCTSLKRMRCSVEPT</sequence>
<dbReference type="HOGENOM" id="CLU_2441513_0_0_1"/>
<evidence type="ECO:0000313" key="2">
    <source>
        <dbReference type="Proteomes" id="UP000054538"/>
    </source>
</evidence>
<proteinExistence type="predicted"/>
<organism evidence="1 2">
    <name type="scientific">Paxillus rubicundulus Ve08.2h10</name>
    <dbReference type="NCBI Taxonomy" id="930991"/>
    <lineage>
        <taxon>Eukaryota</taxon>
        <taxon>Fungi</taxon>
        <taxon>Dikarya</taxon>
        <taxon>Basidiomycota</taxon>
        <taxon>Agaricomycotina</taxon>
        <taxon>Agaricomycetes</taxon>
        <taxon>Agaricomycetidae</taxon>
        <taxon>Boletales</taxon>
        <taxon>Paxilineae</taxon>
        <taxon>Paxillaceae</taxon>
        <taxon>Paxillus</taxon>
    </lineage>
</organism>
<reference evidence="1 2" key="1">
    <citation type="submission" date="2014-04" db="EMBL/GenBank/DDBJ databases">
        <authorList>
            <consortium name="DOE Joint Genome Institute"/>
            <person name="Kuo A."/>
            <person name="Kohler A."/>
            <person name="Jargeat P."/>
            <person name="Nagy L.G."/>
            <person name="Floudas D."/>
            <person name="Copeland A."/>
            <person name="Barry K.W."/>
            <person name="Cichocki N."/>
            <person name="Veneault-Fourrey C."/>
            <person name="LaButti K."/>
            <person name="Lindquist E.A."/>
            <person name="Lipzen A."/>
            <person name="Lundell T."/>
            <person name="Morin E."/>
            <person name="Murat C."/>
            <person name="Sun H."/>
            <person name="Tunlid A."/>
            <person name="Henrissat B."/>
            <person name="Grigoriev I.V."/>
            <person name="Hibbett D.S."/>
            <person name="Martin F."/>
            <person name="Nordberg H.P."/>
            <person name="Cantor M.N."/>
            <person name="Hua S.X."/>
        </authorList>
    </citation>
    <scope>NUCLEOTIDE SEQUENCE [LARGE SCALE GENOMIC DNA]</scope>
    <source>
        <strain evidence="1 2">Ve08.2h10</strain>
    </source>
</reference>
<reference evidence="2" key="2">
    <citation type="submission" date="2015-01" db="EMBL/GenBank/DDBJ databases">
        <title>Evolutionary Origins and Diversification of the Mycorrhizal Mutualists.</title>
        <authorList>
            <consortium name="DOE Joint Genome Institute"/>
            <consortium name="Mycorrhizal Genomics Consortium"/>
            <person name="Kohler A."/>
            <person name="Kuo A."/>
            <person name="Nagy L.G."/>
            <person name="Floudas D."/>
            <person name="Copeland A."/>
            <person name="Barry K.W."/>
            <person name="Cichocki N."/>
            <person name="Veneault-Fourrey C."/>
            <person name="LaButti K."/>
            <person name="Lindquist E.A."/>
            <person name="Lipzen A."/>
            <person name="Lundell T."/>
            <person name="Morin E."/>
            <person name="Murat C."/>
            <person name="Riley R."/>
            <person name="Ohm R."/>
            <person name="Sun H."/>
            <person name="Tunlid A."/>
            <person name="Henrissat B."/>
            <person name="Grigoriev I.V."/>
            <person name="Hibbett D.S."/>
            <person name="Martin F."/>
        </authorList>
    </citation>
    <scope>NUCLEOTIDE SEQUENCE [LARGE SCALE GENOMIC DNA]</scope>
    <source>
        <strain evidence="2">Ve08.2h10</strain>
    </source>
</reference>
<protein>
    <submittedName>
        <fullName evidence="1">Uncharacterized protein</fullName>
    </submittedName>
</protein>
<dbReference type="InParanoid" id="A0A0D0DLL3"/>
<dbReference type="EMBL" id="KN824857">
    <property type="protein sequence ID" value="KIK99502.1"/>
    <property type="molecule type" value="Genomic_DNA"/>
</dbReference>
<name>A0A0D0DLL3_9AGAM</name>
<keyword evidence="2" id="KW-1185">Reference proteome</keyword>
<gene>
    <name evidence="1" type="ORF">PAXRUDRAFT_504557</name>
</gene>
<dbReference type="AlphaFoldDB" id="A0A0D0DLL3"/>